<evidence type="ECO:0000256" key="1">
    <source>
        <dbReference type="SAM" id="Phobius"/>
    </source>
</evidence>
<comment type="caution">
    <text evidence="2">The sequence shown here is derived from an EMBL/GenBank/DDBJ whole genome shotgun (WGS) entry which is preliminary data.</text>
</comment>
<feature type="transmembrane region" description="Helical" evidence="1">
    <location>
        <begin position="51"/>
        <end position="77"/>
    </location>
</feature>
<protein>
    <submittedName>
        <fullName evidence="2">(pine wood nematode) hypothetical protein</fullName>
    </submittedName>
</protein>
<keyword evidence="3" id="KW-1185">Reference proteome</keyword>
<gene>
    <name evidence="2" type="ORF">BXYJ_LOCUS8631</name>
</gene>
<name>A0A7I8WRV6_BURXY</name>
<accession>A0A7I8WRV6</accession>
<feature type="transmembrane region" description="Helical" evidence="1">
    <location>
        <begin position="147"/>
        <end position="168"/>
    </location>
</feature>
<evidence type="ECO:0000313" key="3">
    <source>
        <dbReference type="Proteomes" id="UP000659654"/>
    </source>
</evidence>
<dbReference type="Proteomes" id="UP000659654">
    <property type="component" value="Unassembled WGS sequence"/>
</dbReference>
<organism evidence="2 3">
    <name type="scientific">Bursaphelenchus xylophilus</name>
    <name type="common">Pinewood nematode worm</name>
    <name type="synonym">Aphelenchoides xylophilus</name>
    <dbReference type="NCBI Taxonomy" id="6326"/>
    <lineage>
        <taxon>Eukaryota</taxon>
        <taxon>Metazoa</taxon>
        <taxon>Ecdysozoa</taxon>
        <taxon>Nematoda</taxon>
        <taxon>Chromadorea</taxon>
        <taxon>Rhabditida</taxon>
        <taxon>Tylenchina</taxon>
        <taxon>Tylenchomorpha</taxon>
        <taxon>Aphelenchoidea</taxon>
        <taxon>Aphelenchoididae</taxon>
        <taxon>Bursaphelenchus</taxon>
    </lineage>
</organism>
<dbReference type="EMBL" id="CAJFCV020000004">
    <property type="protein sequence ID" value="CAG9114817.1"/>
    <property type="molecule type" value="Genomic_DNA"/>
</dbReference>
<evidence type="ECO:0000313" key="2">
    <source>
        <dbReference type="EMBL" id="CAD5225611.1"/>
    </source>
</evidence>
<reference evidence="2" key="1">
    <citation type="submission" date="2020-09" db="EMBL/GenBank/DDBJ databases">
        <authorList>
            <person name="Kikuchi T."/>
        </authorList>
    </citation>
    <scope>NUCLEOTIDE SEQUENCE</scope>
    <source>
        <strain evidence="2">Ka4C1</strain>
    </source>
</reference>
<dbReference type="AlphaFoldDB" id="A0A7I8WRV6"/>
<keyword evidence="1" id="KW-0472">Membrane</keyword>
<dbReference type="EMBL" id="CAJFDI010000004">
    <property type="protein sequence ID" value="CAD5225611.1"/>
    <property type="molecule type" value="Genomic_DNA"/>
</dbReference>
<keyword evidence="1" id="KW-1133">Transmembrane helix</keyword>
<feature type="transmembrane region" description="Helical" evidence="1">
    <location>
        <begin position="21"/>
        <end position="45"/>
    </location>
</feature>
<proteinExistence type="predicted"/>
<sequence>MMEQPKRVTLKQMLWNGILKMALSSVFLTLASNLVLSIVFILALSECINRSVIIFIFAWTMVLLISVFSCATVVFYFDYVHAKNYLKDCATLPTVESLPKYSLPDNWEPGWLRIVKRYIRYNKPDQDGVWSNSEKAYKSIVKCNNRMLMFVVCCYTVALLICLLVFVVNNERCNTDENSE</sequence>
<keyword evidence="1" id="KW-0812">Transmembrane</keyword>
<dbReference type="Proteomes" id="UP000582659">
    <property type="component" value="Unassembled WGS sequence"/>
</dbReference>